<sequence>MRNGPGFAVLLTLAALTYFCTRSPIKSVQTSECWRTDAFRVRIAGQVLTLPKTVKPELKYLNRAELAYVELPQQRFSMCQRKTAVPLDVRFVEIKSLRLVDEEGTERSASAYLSALSTQKSQMHFRSITWPSTRAALVTDGARISCSDPPAARATKVCELSPIYLGNMEIALFISGPGQSQETAKAMLKPFDDQLYQWLHS</sequence>
<dbReference type="Proteomes" id="UP000546200">
    <property type="component" value="Unassembled WGS sequence"/>
</dbReference>
<organism evidence="1 2">
    <name type="scientific">Sphingomonas aerophila</name>
    <dbReference type="NCBI Taxonomy" id="1344948"/>
    <lineage>
        <taxon>Bacteria</taxon>
        <taxon>Pseudomonadati</taxon>
        <taxon>Pseudomonadota</taxon>
        <taxon>Alphaproteobacteria</taxon>
        <taxon>Sphingomonadales</taxon>
        <taxon>Sphingomonadaceae</taxon>
        <taxon>Sphingomonas</taxon>
    </lineage>
</organism>
<dbReference type="AlphaFoldDB" id="A0A7W9BHD1"/>
<dbReference type="EMBL" id="JACIJK010000022">
    <property type="protein sequence ID" value="MBB5717058.1"/>
    <property type="molecule type" value="Genomic_DNA"/>
</dbReference>
<proteinExistence type="predicted"/>
<gene>
    <name evidence="1" type="ORF">FHS94_003932</name>
</gene>
<accession>A0A7W9BHD1</accession>
<evidence type="ECO:0000313" key="1">
    <source>
        <dbReference type="EMBL" id="MBB5717058.1"/>
    </source>
</evidence>
<protein>
    <submittedName>
        <fullName evidence="1">Uncharacterized protein</fullName>
    </submittedName>
</protein>
<comment type="caution">
    <text evidence="1">The sequence shown here is derived from an EMBL/GenBank/DDBJ whole genome shotgun (WGS) entry which is preliminary data.</text>
</comment>
<name>A0A7W9BHD1_9SPHN</name>
<reference evidence="1 2" key="1">
    <citation type="submission" date="2020-08" db="EMBL/GenBank/DDBJ databases">
        <title>Genomic Encyclopedia of Type Strains, Phase IV (KMG-IV): sequencing the most valuable type-strain genomes for metagenomic binning, comparative biology and taxonomic classification.</title>
        <authorList>
            <person name="Goeker M."/>
        </authorList>
    </citation>
    <scope>NUCLEOTIDE SEQUENCE [LARGE SCALE GENOMIC DNA]</scope>
    <source>
        <strain evidence="1 2">DSM 100044</strain>
    </source>
</reference>
<evidence type="ECO:0000313" key="2">
    <source>
        <dbReference type="Proteomes" id="UP000546200"/>
    </source>
</evidence>
<keyword evidence="2" id="KW-1185">Reference proteome</keyword>